<evidence type="ECO:0000256" key="8">
    <source>
        <dbReference type="SAM" id="SignalP"/>
    </source>
</evidence>
<feature type="domain" description="EGF-like" evidence="9">
    <location>
        <begin position="597"/>
        <end position="635"/>
    </location>
</feature>
<evidence type="ECO:0000256" key="6">
    <source>
        <dbReference type="PROSITE-ProRule" id="PRU00302"/>
    </source>
</evidence>
<feature type="coiled-coil region" evidence="7">
    <location>
        <begin position="2642"/>
        <end position="2669"/>
    </location>
</feature>
<name>A0A7M5V4J9_9CNID</name>
<dbReference type="PROSITE" id="PS00022">
    <property type="entry name" value="EGF_1"/>
    <property type="match status" value="1"/>
</dbReference>
<evidence type="ECO:0000256" key="5">
    <source>
        <dbReference type="PROSITE-ProRule" id="PRU00076"/>
    </source>
</evidence>
<dbReference type="CDD" id="cd00033">
    <property type="entry name" value="CCP"/>
    <property type="match status" value="2"/>
</dbReference>
<dbReference type="SUPFAM" id="SSF48726">
    <property type="entry name" value="Immunoglobulin"/>
    <property type="match status" value="2"/>
</dbReference>
<dbReference type="InterPro" id="IPR000436">
    <property type="entry name" value="Sushi_SCR_CCP_dom"/>
</dbReference>
<accession>A0A7M5V4J9</accession>
<dbReference type="GeneID" id="136813829"/>
<evidence type="ECO:0000259" key="9">
    <source>
        <dbReference type="PROSITE" id="PS50026"/>
    </source>
</evidence>
<reference evidence="13" key="1">
    <citation type="submission" date="2021-01" db="UniProtKB">
        <authorList>
            <consortium name="EnsemblMetazoa"/>
        </authorList>
    </citation>
    <scope>IDENTIFICATION</scope>
</reference>
<feature type="coiled-coil region" evidence="7">
    <location>
        <begin position="1472"/>
        <end position="1517"/>
    </location>
</feature>
<dbReference type="InterPro" id="IPR001881">
    <property type="entry name" value="EGF-like_Ca-bd_dom"/>
</dbReference>
<dbReference type="InterPro" id="IPR036179">
    <property type="entry name" value="Ig-like_dom_sf"/>
</dbReference>
<feature type="disulfide bond" evidence="5">
    <location>
        <begin position="148"/>
        <end position="157"/>
    </location>
</feature>
<feature type="domain" description="EGF-like" evidence="9">
    <location>
        <begin position="351"/>
        <end position="393"/>
    </location>
</feature>
<dbReference type="Gene3D" id="2.10.25.10">
    <property type="entry name" value="Laminin"/>
    <property type="match status" value="9"/>
</dbReference>
<dbReference type="InterPro" id="IPR000152">
    <property type="entry name" value="EGF-type_Asp/Asn_hydroxyl_site"/>
</dbReference>
<evidence type="ECO:0000256" key="1">
    <source>
        <dbReference type="ARBA" id="ARBA00022536"/>
    </source>
</evidence>
<dbReference type="PROSITE" id="PS50026">
    <property type="entry name" value="EGF_3"/>
    <property type="match status" value="3"/>
</dbReference>
<feature type="disulfide bond" evidence="5">
    <location>
        <begin position="130"/>
        <end position="140"/>
    </location>
</feature>
<dbReference type="GO" id="GO:0005576">
    <property type="term" value="C:extracellular region"/>
    <property type="evidence" value="ECO:0007669"/>
    <property type="project" value="UniProtKB-SubCell"/>
</dbReference>
<dbReference type="CDD" id="cd00096">
    <property type="entry name" value="Ig"/>
    <property type="match status" value="1"/>
</dbReference>
<dbReference type="InterPro" id="IPR035976">
    <property type="entry name" value="Sushi/SCR/CCP_sf"/>
</dbReference>
<proteinExistence type="predicted"/>
<sequence length="5127" mass="575483">MRYLMARYHLNRPLRIFLLLAWLSSLVAFGGASERARRNIPTLNPGGRHVCSFDETKTIYELKYTTITETRDTEVCCRKFLGCWKKCKRTSVINKQVSKIVSRLVNYKVHHCCSGYSVNDEKTECTKPVCFPPCKNGGKCKQPDQCSCAKGFEGTICQFDKNECLPGKEGYSKCLAMQKGGNGAQQSSSVCVNIPGSYYCACKRGYTPFQNNKRNVTECENIDECKKSPCKCAPEIANCHQIATCTDVPGSYKCSCSHGYRLSRDNLCVDRNECFENENICPQICQNTIGSYQCKCFDGFEWAPDLKACKAKNLCKYGGGCEHTCFPVHAGKVCLCRSGYTLNKDQHSCNDINECALSNPCDPRTSYCENYEGGYRCVCKKGFFKAYNGLLCLDRNECAEKTASCEQRCENTIGGYRCSCNVGLQLQKDGKTCKDIDECKSRYTNRCTQKCVNTIGSYACACDPGYWLGVDKRTCYAKKCEAVSDPFYGEASCEGYIIGKKCQFSCASGFELTGPRERVCQPNGKWSGSTVKCLPKKCGIPTAPSNSKITLPCDLSFGSTCPVTCHDGFVLRGHQMIKCGFVYGRLQWDKRNTKCEEILVCKPNPCQNGGKCSIVTDTEYTCNCTNTGHTGTNCQQLLFQISPIPKQSIKMTSQPIAIQSTPKTRSVMTFIPEDPDILFTPSNITFTKWDTNKQFTIKSDTSSVYWTTFEGKATGEPVYRSPDQLLFFYDSQQQTQALALKTFYDDCFSLKVELHSCEAFPVYLTSTKNWRITSSNLYLTNGLMFANISNTAFPLALPKTRSAQLMQDFVSHASLDIAESSNPKQCREKDLTSPQLEHVIKNDIFAKEFIAQFNAITPSWFSLVLNQPMKNIHENNIRAYIWSAHKVQQHPICGSAAIDETSTYLVYLLHETVTMKVHDKSVTMTTKSSFCLLVDMCKKEPHLAFPSDNIGHLETIFSFSDVQTLGWKISLKSIGFRSGDGDSRRCSKAGVTQVLFGSTKMKYDYKKIVTGDVSGVLTYDVINKNGKEELEMRSQCFEGSSKMETTSWMIADTSQKKYIKKKKPRNKVITKTRQLTTKEYMMTLVQGENSIFKMKTGLKPILKKSPKSNAYLDFLFKKKTSSGGGSGSSANVDSTGIELLEFPLQDLDMYLNDLLFASPKEPLLTTVNNFLTTVTKWNTRLGDDLSQILWGDKYNDNAFILQSIQHNYYQVGPALTKLKAIINGIKQDPSLDQNTATSLEQVVNDLKTALDELKKHVSTTKPTKEFSYLTVHFNSSVCLFSPCIDNINTTMFPFKYDLGLGALCRDNSKSPFDIWQTVAEMNSPQKVGKFFHFQQADKLHLCLTVDGVKVAKMTTGIELLDGKIHRETYLLQDKQIKIGKGKMILFGKYEFEVNNTINFELKAWDKVNVKSYGKATDNSAIITDLQKLLDRFTVDEYTRLNARQKESFETKKRLQNLINEYQVNKQTNQTLVQQYRTELSITEKEYRLAEKNATEWRQKYQNKRDEMRKLEQKMDKNCTIKQCPRSCHKLQKCKVCQDPYQIPKPVPSCKQVLVDRSYGFEKSEKSVCSHVVTDWRTKYTGSCAKPGPDPTQAQQIIERINGKLEKKEPLTLEDALDLEYVNEEKGKQLREQIERQNFFKYLPIRLQNQLLTDHDFKKIEEYTKNKTLANELRQKMRDIRNGQVLQKMVNKMKDGQKLTEADYQELRDVNKTMAKEIRKSELVGEIMEKIRLLGNITQEDLAKLREIAPEYAKNLTAVLEKQDVAKKMMDSILKKMSKGTLSPEDLAALEKVNPQVAGKLKEALKEQLKQKVKEMQKKMKSVKGTLETGLNNTGFTDLQKQLNMLSGSLKTYDRAELEKLQKKIQENNQTSGNVFEETFERLDLAYDIKKLTGSSSDLQRVLDQFYGVLPKFDVPLILQRSNEGFMEGFDHIQQWFQTNIRIIKQACDRCQQNCTTPTLVHVLLGTKQSLQKFEQKVCRTKWVVGYRTKKIDDVCARVNDILKVIDQTNCDVIEAQIFTPLQSIIELWKQVRINVEDMKKNQWKRSATSIQLFKEHQDFFKTLTNALSQELGSVQLKHHSQATIVSQVEKLLAGKKVSTNLAEIHSLLTVIQDIIQALEKLPNLVSRNGQTKVHIDSTSTQILIQSFWKIFNRIIPELQELCTDKQPANPTQLSRLIVGANAQFKVLMSAKDNDKLMLYTQRVSQFTKYLMVYLNKELNGLKGCTLKQDVKSSNTTSWTNEALSDLEEFLNNVKPLEKRTIQDLAQDLRSLINEYSNGGLESPVGKLMDLAEDFMQKSPDFNIPVMISFSPKVSTIAMNTFQEYINSALNILKGMKKIVEKCKDGKCSPQDVFGQSKLSKMFDKFDKYMKPISKYASKYAQKVKKLPKGFQTLISSLEQVQTSLKMFSESGTGLSRESLDDVIEALDDVIKAVNMVKKNLKGNFDQLSTVKNADLKDIVQNIKDLRTQTISLYNGTKAAVLKENIESASMFLREIETNDLSDDVSALQRRADLVSKVSKVVKRYGQSFEELYALNLPPVSVSKIDNEFAPSVGHLLGKIKSTLHKLSNESNEIGQQIGLDLPNVAEDSTDFPQMVSAMRSSVGVRKTRLAKELSDKSSQVDGFFDRGSDSLKEKYESFMGGISKYKKKYEELKKKMKKYGDMFDEVQDMVKELKTKPLSKIGEIKDATEDLIDELKTYDLSLIMTADPKLIPGKVTEMKELFTSLSGAFKEMDRIMRNCSSCQVEKIFGYRFLQNSAVKINEAFEYMFTKIEKVAHKVGGSIHEVQQLQKVADIMKNRFKAIKKGGKFNLETLKELSTALDMSTQNISSIQHHAENLLEILLNRDVDLDIVGNNVNKVVNMLSDVMNRSYQVGQRGKKVYQKALDIQTKFQQLKNKSNGIKSGPLGARLDIAKTLAEDSKELLRELPEIFKLSKETLNAAGIDGKWLNVFGENVERITNSLISGLTKTGQVLEAADITIEGIGDIEKQLPELKSSWQQLNDASWDEKIPALQEVFRQSGSIFDQAISTTIKGANALNYSLTRNDLTEALQNTIGKERLLKYQNLFSNVSRMLNQLQDGPISDIGKLTDSVDDFVDALDGYDFGKMLMTNPRDLRNKLTEFQQLAMTTGDVIKDIGRISGQCQGCDITNIFGKRFKNSFSTKLKEKFGGIKDSFVKIADRVDTGLGGWEKVLNVTDKLTKNFDAINKDGFTRQSFDDISEALRRSADDIIDLKNGTSDIFKAIFNGDKDMEFLKNGFEGLVHKVSGVLNKTSVVLPKAGEVYDSVNKVKDLFGEIGADMENVTKGPIESRIEVLKNIGKGVNAIGKTLPLIFDQSSDILVTLGVNGSWFRKFSGSLLDVSQKLSTVVNKTDTLLNGAGLIVKDFRNMQGITRGIQQDYQKILKAPWQQKFNILNDALGKTDKLVQSVSHSASIFDKTIQDVVGVDLGIDDNLGELTNGVSGFIGNISNAVKKLADVSKDITSTINKIQSGPVEKIGKLTDSTKEFVENLKNYDIGEILLVSPKFAKEKFADLKEIVFESGAILKNISGLMKKHCKSCDFTSIFGKDFSSDVLGGIGKSLKNITIKVEGILDKVEDGATSAAGIYQSVKGIKEEIGKLEGIEFNEEGFNKVADVLHTTSDFIQDIRNDSSNIFRLLFDGNNDLMKISKRFESFVDEFGSFIESAGNFSSNVADAFDEVNKIKKTFQETMENIDNLTEGPIENRVKAVQNIVTGVNSMMKAVPDLLKNSPISPKWLRGFGTKLDGITSGISGILNKTSLIAGGIGETVTNVQQIGETASIIGNEFKRLLSAGSVGDKIQVAKNLVGKISTLTSQVNTVVNNVTSVFGMVTGKVFKKTDLFGEGTDKLLKDITSGLDTIADRYTKFTELSKSLNDAFDKLEDDPVKFALEELPIIFNQTANFVSLIYKDVQGVADKLGINLGKYNLDTKLVKSAKSFFKFADSALGTIGSGKQLIDDFKSLLNSDSFKEALTNFDKVVGSGEKFLTSVDKLGQTLFKNWGNIKGELTEALNDVAGSLGVNLKDIGSTLSKGLAVGRNVLSIASNIESLLKMKEFNAETIAEAANSVVSIMKSGIDIAQQFGVDVKSLGLEQTSQVLGTVTSALQIVKGVKDFMDWLDGACDLTWKTYPVSRNVSYVCLQPKLQVENMNVLVEQCHLKNITVTRGYGEAKLCCPTSECVFMQDVKCVLQNEQCSSHRRLFVEQSNDIDQASRNVFLQYDNHSAIARAKEIDVRTAQIRLNRAVLKLNRSVAILERAKNTLEKLGRSQSFINKQLNQIKSLVVGSKSTLLIKGVEFEIVQYSPELTNLPLRISMLDINTQDQTLLDIAINTKQLDVSLQSVIQTIVHEAVEYTPLASKKRRRRSVSFAGNSIVEEKRNATYWSHTCAYYNEGFNMLKTITQNLNKDILNMRTNEITRPVDKTLTGMNVKAMQRLQQEIESSNKGSVESVNDVIQRWQRSSEGVMAEDAGASCFGFKDCVKEQIIVLKQLYEPIMLHYEEVIQSFDAIYNLLIRVTTSKISKPQLMRISEDLTQEIGTIERRTFFCENEDLILSKQMPLLKLAYLGERFELDCTIDGPAGVSYSWTRNGTLLPSQNDYKLRIDSVSKGDQGIYVCHGQTITNKISSNQVLVRVAHPIKFHTQPIDHDVKYPGGENIEFVCNATSSTSRLKYKWWFRANTSPNAQLISQSSILNIRSVRNSNIGQYWCEVTDGQTTVTSRKARVNVIRIIPRKEIAKISMSVLKKQKQWKCQLPHNGNKNITSLFEAKFNNLFGFANSLSVKYRVNSDGKASINIEVGSRKNIDQNQNNELSFALKVSSERAELKKNVNELISQVAENPLNVHLGDCIYQTVDAKVTWRTENEICPRGMATSQDNVYCVQCSAGTFDGGEDRCLECPYGAFQPRSGQVECIPCGEGKSTTEEGATNKQQCVATDFICKETLDAIILLDSSDEVDSQTWIQNKRFASSFIRRMNRDFVNIDIIAFGNRVKLIDSPTVGDVLRLEKVGGQQNYENAFKMAEKSLRPSNARKVILTVIENPEESLGEETGKVLDKMKSEGFELYSMVLTNNSDVISKDDFQSFTSRPLGRNSFGVNQNKITDWSTVVAMEICRLRSTA</sequence>
<dbReference type="PROSITE" id="PS50234">
    <property type="entry name" value="VWFA"/>
    <property type="match status" value="1"/>
</dbReference>
<dbReference type="InterPro" id="IPR003599">
    <property type="entry name" value="Ig_sub"/>
</dbReference>
<dbReference type="SMART" id="SM00408">
    <property type="entry name" value="IGc2"/>
    <property type="match status" value="2"/>
</dbReference>
<dbReference type="PROSITE" id="PS01186">
    <property type="entry name" value="EGF_2"/>
    <property type="match status" value="4"/>
</dbReference>
<dbReference type="CDD" id="cd00054">
    <property type="entry name" value="EGF_CA"/>
    <property type="match status" value="8"/>
</dbReference>
<dbReference type="InterPro" id="IPR002035">
    <property type="entry name" value="VWF_A"/>
</dbReference>
<dbReference type="GO" id="GO:0005509">
    <property type="term" value="F:calcium ion binding"/>
    <property type="evidence" value="ECO:0007669"/>
    <property type="project" value="InterPro"/>
</dbReference>
<dbReference type="Proteomes" id="UP000594262">
    <property type="component" value="Unplaced"/>
</dbReference>
<dbReference type="InterPro" id="IPR018097">
    <property type="entry name" value="EGF_Ca-bd_CS"/>
</dbReference>
<dbReference type="PROSITE" id="PS50923">
    <property type="entry name" value="SUSHI"/>
    <property type="match status" value="2"/>
</dbReference>
<feature type="coiled-coil region" evidence="7">
    <location>
        <begin position="1798"/>
        <end position="1825"/>
    </location>
</feature>
<evidence type="ECO:0000256" key="4">
    <source>
        <dbReference type="ARBA" id="ARBA00023157"/>
    </source>
</evidence>
<dbReference type="InterPro" id="IPR049883">
    <property type="entry name" value="NOTCH1_EGF-like"/>
</dbReference>
<dbReference type="Pfam" id="PF07645">
    <property type="entry name" value="EGF_CA"/>
    <property type="match status" value="5"/>
</dbReference>
<feature type="domain" description="Sushi" evidence="12">
    <location>
        <begin position="478"/>
        <end position="535"/>
    </location>
</feature>
<dbReference type="InterPro" id="IPR007110">
    <property type="entry name" value="Ig-like_dom"/>
</dbReference>
<dbReference type="Pfam" id="PF00084">
    <property type="entry name" value="Sushi"/>
    <property type="match status" value="2"/>
</dbReference>
<dbReference type="Gene3D" id="2.10.70.10">
    <property type="entry name" value="Complement Module, domain 1"/>
    <property type="match status" value="2"/>
</dbReference>
<protein>
    <submittedName>
        <fullName evidence="13">Uncharacterized protein</fullName>
    </submittedName>
</protein>
<dbReference type="InterPro" id="IPR052235">
    <property type="entry name" value="Nephronectin_domain"/>
</dbReference>
<dbReference type="Gene3D" id="2.60.40.10">
    <property type="entry name" value="Immunoglobulins"/>
    <property type="match status" value="2"/>
</dbReference>
<dbReference type="SUPFAM" id="SSF57184">
    <property type="entry name" value="Growth factor receptor domain"/>
    <property type="match status" value="2"/>
</dbReference>
<dbReference type="Gene3D" id="3.40.50.410">
    <property type="entry name" value="von Willebrand factor, type A domain"/>
    <property type="match status" value="1"/>
</dbReference>
<keyword evidence="7" id="KW-0175">Coiled coil</keyword>
<feature type="domain" description="Ig-like" evidence="11">
    <location>
        <begin position="4649"/>
        <end position="4737"/>
    </location>
</feature>
<keyword evidence="6" id="KW-0768">Sushi</keyword>
<evidence type="ECO:0000313" key="13">
    <source>
        <dbReference type="EnsemblMetazoa" id="CLYHEMP003460.1"/>
    </source>
</evidence>
<dbReference type="SUPFAM" id="SSF53300">
    <property type="entry name" value="vWA-like"/>
    <property type="match status" value="1"/>
</dbReference>
<evidence type="ECO:0000256" key="3">
    <source>
        <dbReference type="ARBA" id="ARBA00022737"/>
    </source>
</evidence>
<feature type="domain" description="EGF-like" evidence="9">
    <location>
        <begin position="126"/>
        <end position="158"/>
    </location>
</feature>
<feature type="signal peptide" evidence="8">
    <location>
        <begin position="1"/>
        <end position="32"/>
    </location>
</feature>
<dbReference type="InterPro" id="IPR009030">
    <property type="entry name" value="Growth_fac_rcpt_cys_sf"/>
</dbReference>
<dbReference type="PROSITE" id="PS00010">
    <property type="entry name" value="ASX_HYDROXYL"/>
    <property type="match status" value="2"/>
</dbReference>
<dbReference type="SMART" id="SM00181">
    <property type="entry name" value="EGF"/>
    <property type="match status" value="9"/>
</dbReference>
<dbReference type="InterPro" id="IPR003598">
    <property type="entry name" value="Ig_sub2"/>
</dbReference>
<evidence type="ECO:0000256" key="2">
    <source>
        <dbReference type="ARBA" id="ARBA00022729"/>
    </source>
</evidence>
<dbReference type="PANTHER" id="PTHR24050">
    <property type="entry name" value="PA14 DOMAIN-CONTAINING PROTEIN"/>
    <property type="match status" value="1"/>
</dbReference>
<dbReference type="SMART" id="SM00032">
    <property type="entry name" value="CCP"/>
    <property type="match status" value="2"/>
</dbReference>
<dbReference type="RefSeq" id="XP_066926416.1">
    <property type="nucleotide sequence ID" value="XM_067070315.1"/>
</dbReference>
<feature type="domain" description="Sushi" evidence="12">
    <location>
        <begin position="536"/>
        <end position="597"/>
    </location>
</feature>
<feature type="domain" description="Ig-like" evidence="11">
    <location>
        <begin position="4579"/>
        <end position="4638"/>
    </location>
</feature>
<keyword evidence="2 8" id="KW-0732">Signal</keyword>
<dbReference type="SMART" id="SM01411">
    <property type="entry name" value="Ephrin_rec_like"/>
    <property type="match status" value="2"/>
</dbReference>
<evidence type="ECO:0000313" key="14">
    <source>
        <dbReference type="Proteomes" id="UP000594262"/>
    </source>
</evidence>
<dbReference type="SMART" id="SM00179">
    <property type="entry name" value="EGF_CA"/>
    <property type="match status" value="8"/>
</dbReference>
<dbReference type="EnsemblMetazoa" id="CLYHEMT003460.1">
    <property type="protein sequence ID" value="CLYHEMP003460.1"/>
    <property type="gene ID" value="CLYHEMG003460"/>
</dbReference>
<dbReference type="SUPFAM" id="SSF57535">
    <property type="entry name" value="Complement control module/SCR domain"/>
    <property type="match status" value="2"/>
</dbReference>
<dbReference type="PANTHER" id="PTHR24050:SF28">
    <property type="entry name" value="UROMODULIN-LIKE"/>
    <property type="match status" value="1"/>
</dbReference>
<dbReference type="FunFam" id="2.10.25.10:FF:000240">
    <property type="entry name" value="Vitamin K-dependent protein S"/>
    <property type="match status" value="1"/>
</dbReference>
<feature type="chain" id="PRO_5029452171" evidence="8">
    <location>
        <begin position="33"/>
        <end position="5127"/>
    </location>
</feature>
<dbReference type="PROSITE" id="PS01187">
    <property type="entry name" value="EGF_CA"/>
    <property type="match status" value="2"/>
</dbReference>
<feature type="disulfide bond" evidence="6">
    <location>
        <begin position="506"/>
        <end position="533"/>
    </location>
</feature>
<dbReference type="PROSITE" id="PS50835">
    <property type="entry name" value="IG_LIKE"/>
    <property type="match status" value="2"/>
</dbReference>
<organism evidence="13 14">
    <name type="scientific">Clytia hemisphaerica</name>
    <dbReference type="NCBI Taxonomy" id="252671"/>
    <lineage>
        <taxon>Eukaryota</taxon>
        <taxon>Metazoa</taxon>
        <taxon>Cnidaria</taxon>
        <taxon>Hydrozoa</taxon>
        <taxon>Hydroidolina</taxon>
        <taxon>Leptothecata</taxon>
        <taxon>Obeliida</taxon>
        <taxon>Clytiidae</taxon>
        <taxon>Clytia</taxon>
    </lineage>
</organism>
<evidence type="ECO:0000259" key="10">
    <source>
        <dbReference type="PROSITE" id="PS50234"/>
    </source>
</evidence>
<evidence type="ECO:0000259" key="12">
    <source>
        <dbReference type="PROSITE" id="PS50923"/>
    </source>
</evidence>
<dbReference type="InterPro" id="IPR036465">
    <property type="entry name" value="vWFA_dom_sf"/>
</dbReference>
<dbReference type="SMART" id="SM00409">
    <property type="entry name" value="IG"/>
    <property type="match status" value="2"/>
</dbReference>
<dbReference type="SUPFAM" id="SSF57196">
    <property type="entry name" value="EGF/Laminin"/>
    <property type="match status" value="1"/>
</dbReference>
<dbReference type="InterPro" id="IPR013783">
    <property type="entry name" value="Ig-like_fold"/>
</dbReference>
<comment type="caution">
    <text evidence="5">Lacks conserved residue(s) required for the propagation of feature annotation.</text>
</comment>
<evidence type="ECO:0000256" key="7">
    <source>
        <dbReference type="SAM" id="Coils"/>
    </source>
</evidence>
<keyword evidence="4 5" id="KW-1015">Disulfide bond</keyword>
<keyword evidence="14" id="KW-1185">Reference proteome</keyword>
<dbReference type="SUPFAM" id="SSF58104">
    <property type="entry name" value="Methyl-accepting chemotaxis protein (MCP) signaling domain"/>
    <property type="match status" value="1"/>
</dbReference>
<keyword evidence="3" id="KW-0677">Repeat</keyword>
<dbReference type="InterPro" id="IPR000742">
    <property type="entry name" value="EGF"/>
</dbReference>
<evidence type="ECO:0000259" key="11">
    <source>
        <dbReference type="PROSITE" id="PS50835"/>
    </source>
</evidence>
<keyword evidence="1 5" id="KW-0245">EGF-like domain</keyword>
<dbReference type="OrthoDB" id="10045365at2759"/>
<feature type="domain" description="VWFA" evidence="10">
    <location>
        <begin position="4954"/>
        <end position="5120"/>
    </location>
</feature>